<dbReference type="AlphaFoldDB" id="A0A152A6J6"/>
<dbReference type="SUPFAM" id="SSF48371">
    <property type="entry name" value="ARM repeat"/>
    <property type="match status" value="1"/>
</dbReference>
<dbReference type="GO" id="GO:0006897">
    <property type="term" value="P:endocytosis"/>
    <property type="evidence" value="ECO:0007669"/>
    <property type="project" value="TreeGrafter"/>
</dbReference>
<comment type="caution">
    <text evidence="2">The sequence shown here is derived from an EMBL/GenBank/DDBJ whole genome shotgun (WGS) entry which is preliminary data.</text>
</comment>
<protein>
    <recommendedName>
        <fullName evidence="1">SPIN90/Ldb17 leucine-rich domain-containing protein</fullName>
    </recommendedName>
</protein>
<dbReference type="GO" id="GO:0071933">
    <property type="term" value="F:Arp2/3 complex binding"/>
    <property type="evidence" value="ECO:0007669"/>
    <property type="project" value="TreeGrafter"/>
</dbReference>
<dbReference type="InterPro" id="IPR018556">
    <property type="entry name" value="SPIN90/Ldb17_LRD"/>
</dbReference>
<evidence type="ECO:0000313" key="3">
    <source>
        <dbReference type="Proteomes" id="UP000076078"/>
    </source>
</evidence>
<dbReference type="InterPro" id="IPR030125">
    <property type="entry name" value="SPIN90/Ldb17"/>
</dbReference>
<dbReference type="OrthoDB" id="445362at2759"/>
<gene>
    <name evidence="2" type="ORF">DLAC_01759</name>
</gene>
<keyword evidence="3" id="KW-1185">Reference proteome</keyword>
<name>A0A152A6J6_TIELA</name>
<sequence>MESKEIEERNDEDWVICYDDEKAKKCIQQYIDSKKINKEQSREIITYLQNLEYNDIETYISADNFYLIEAFCQLIENSTDTQYVLELIEFINAVSKIEGTMDKMVQMESFKWLIPNLFMFEEEKQYNILNTLTLIFTNVRIIPESEMKKFDDSFLEGFIDIGLNFLNYYDTKWLHYFYYTVLGYQKHIISTTYSPLVYKLYSIKKAPELGPELISLLNREKFDYPLEDQCLSLINDLFSYSVEFQVPVFFFTLDIKVLIDIILRAIHNLEELDPLRWQYLEVLFTILQHPEYTELQHKIDDIKQVLTDLTLPRSEEKDPSSSMIAKRIISYLNTSF</sequence>
<evidence type="ECO:0000259" key="1">
    <source>
        <dbReference type="Pfam" id="PF09431"/>
    </source>
</evidence>
<dbReference type="InterPro" id="IPR016024">
    <property type="entry name" value="ARM-type_fold"/>
</dbReference>
<reference evidence="2 3" key="1">
    <citation type="submission" date="2015-12" db="EMBL/GenBank/DDBJ databases">
        <title>Dictyostelia acquired genes for synthesis and detection of signals that induce cell-type specialization by lateral gene transfer from prokaryotes.</title>
        <authorList>
            <person name="Gloeckner G."/>
            <person name="Schaap P."/>
        </authorList>
    </citation>
    <scope>NUCLEOTIDE SEQUENCE [LARGE SCALE GENOMIC DNA]</scope>
    <source>
        <strain evidence="2 3">TK</strain>
    </source>
</reference>
<dbReference type="Pfam" id="PF09431">
    <property type="entry name" value="SPIN90_LRD"/>
    <property type="match status" value="1"/>
</dbReference>
<evidence type="ECO:0000313" key="2">
    <source>
        <dbReference type="EMBL" id="KYR01751.1"/>
    </source>
</evidence>
<dbReference type="STRING" id="361077.A0A152A6J6"/>
<dbReference type="EMBL" id="LODT01000006">
    <property type="protein sequence ID" value="KYR01751.1"/>
    <property type="molecule type" value="Genomic_DNA"/>
</dbReference>
<dbReference type="PANTHER" id="PTHR13357">
    <property type="entry name" value="SH3 ADAPTER PROTEIN SPIN90 NCK INTERACTING PROTEIN WITH SH3 DOMAIN"/>
    <property type="match status" value="1"/>
</dbReference>
<dbReference type="Proteomes" id="UP000076078">
    <property type="component" value="Unassembled WGS sequence"/>
</dbReference>
<accession>A0A152A6J6</accession>
<feature type="domain" description="SPIN90/Ldb17 leucine-rich" evidence="1">
    <location>
        <begin position="186"/>
        <end position="302"/>
    </location>
</feature>
<dbReference type="InParanoid" id="A0A152A6J6"/>
<organism evidence="2 3">
    <name type="scientific">Tieghemostelium lacteum</name>
    <name type="common">Slime mold</name>
    <name type="synonym">Dictyostelium lacteum</name>
    <dbReference type="NCBI Taxonomy" id="361077"/>
    <lineage>
        <taxon>Eukaryota</taxon>
        <taxon>Amoebozoa</taxon>
        <taxon>Evosea</taxon>
        <taxon>Eumycetozoa</taxon>
        <taxon>Dictyostelia</taxon>
        <taxon>Dictyosteliales</taxon>
        <taxon>Raperosteliaceae</taxon>
        <taxon>Tieghemostelium</taxon>
    </lineage>
</organism>
<proteinExistence type="predicted"/>
<dbReference type="PANTHER" id="PTHR13357:SF1">
    <property type="entry name" value="NCK-INTERACTING PROTEIN WITH SH3 DOMAIN"/>
    <property type="match status" value="1"/>
</dbReference>